<dbReference type="RefSeq" id="WP_027635864.1">
    <property type="nucleotide sequence ID" value="NZ_BKBB01000012.1"/>
</dbReference>
<proteinExistence type="predicted"/>
<dbReference type="EMBL" id="LRDH01000001">
    <property type="protein sequence ID" value="PPV17927.1"/>
    <property type="molecule type" value="Genomic_DNA"/>
</dbReference>
<dbReference type="Proteomes" id="UP000238081">
    <property type="component" value="Unassembled WGS sequence"/>
</dbReference>
<accession>A0A2S7FFE8</accession>
<evidence type="ECO:0000313" key="1">
    <source>
        <dbReference type="EMBL" id="PPV17927.1"/>
    </source>
</evidence>
<reference evidence="1 2" key="1">
    <citation type="submission" date="2016-01" db="EMBL/GenBank/DDBJ databases">
        <title>Characterization of the Clostridium difficile lineages that are prevalent in Hong Kong and China.</title>
        <authorList>
            <person name="Kwok J.S.-L."/>
            <person name="Lam W.-Y."/>
            <person name="Ip M."/>
            <person name="Chan T.-F."/>
            <person name="Hawkey P.M."/>
            <person name="Tsui S.K.-W."/>
        </authorList>
    </citation>
    <scope>NUCLEOTIDE SEQUENCE [LARGE SCALE GENOMIC DNA]</scope>
    <source>
        <strain evidence="1 2">300064</strain>
    </source>
</reference>
<organism evidence="1 2">
    <name type="scientific">Clostridium butyricum</name>
    <dbReference type="NCBI Taxonomy" id="1492"/>
    <lineage>
        <taxon>Bacteria</taxon>
        <taxon>Bacillati</taxon>
        <taxon>Bacillota</taxon>
        <taxon>Clostridia</taxon>
        <taxon>Eubacteriales</taxon>
        <taxon>Clostridiaceae</taxon>
        <taxon>Clostridium</taxon>
    </lineage>
</organism>
<dbReference type="AlphaFoldDB" id="A0A2S7FFE8"/>
<name>A0A2S7FFE8_CLOBU</name>
<comment type="caution">
    <text evidence="1">The sequence shown here is derived from an EMBL/GenBank/DDBJ whole genome shotgun (WGS) entry which is preliminary data.</text>
</comment>
<protein>
    <submittedName>
        <fullName evidence="1">Uncharacterized protein</fullName>
    </submittedName>
</protein>
<sequence>MENNKVINIKNKLFKSKNFDYSDCKIYTPEMVKKYKECFKFTMKVTKNHDKTLFIMYKKVEQWYMHENINWNMEKIHIKTKLGSYTSGGCGIEASLLAGLTASGVCTYMDTYMKKLSPLSLAIYAVAVLFFGMKVLADEDKTVEMYNMFLDVINELEEKNYSRK</sequence>
<evidence type="ECO:0000313" key="2">
    <source>
        <dbReference type="Proteomes" id="UP000238081"/>
    </source>
</evidence>
<gene>
    <name evidence="1" type="ORF">AWN73_00515</name>
</gene>